<keyword evidence="4 11" id="KW-0547">Nucleotide-binding</keyword>
<comment type="catalytic activity">
    <reaction evidence="10">
        <text>tRNA(Val) + L-valine + ATP = L-valyl-tRNA(Val) + AMP + diphosphate</text>
        <dbReference type="Rhea" id="RHEA:10704"/>
        <dbReference type="Rhea" id="RHEA-COMP:9672"/>
        <dbReference type="Rhea" id="RHEA-COMP:9708"/>
        <dbReference type="ChEBI" id="CHEBI:30616"/>
        <dbReference type="ChEBI" id="CHEBI:33019"/>
        <dbReference type="ChEBI" id="CHEBI:57762"/>
        <dbReference type="ChEBI" id="CHEBI:78442"/>
        <dbReference type="ChEBI" id="CHEBI:78537"/>
        <dbReference type="ChEBI" id="CHEBI:456215"/>
        <dbReference type="EC" id="6.1.1.9"/>
    </reaction>
</comment>
<evidence type="ECO:0000256" key="7">
    <source>
        <dbReference type="ARBA" id="ARBA00023054"/>
    </source>
</evidence>
<keyword evidence="17" id="KW-1185">Reference proteome</keyword>
<keyword evidence="7 12" id="KW-0175">Coiled coil</keyword>
<dbReference type="EMBL" id="JAAWWB010000033">
    <property type="protein sequence ID" value="KAG6743197.1"/>
    <property type="molecule type" value="Genomic_DNA"/>
</dbReference>
<feature type="domain" description="Methionyl/Valyl/Leucyl/Isoleucyl-tRNA synthetase anticodon-binding" evidence="15">
    <location>
        <begin position="693"/>
        <end position="837"/>
    </location>
</feature>
<dbReference type="EC" id="6.1.1.9" evidence="2"/>
<proteinExistence type="inferred from homology"/>
<dbReference type="InterPro" id="IPR003692">
    <property type="entry name" value="Hydantoinase_B"/>
</dbReference>
<evidence type="ECO:0000256" key="10">
    <source>
        <dbReference type="ARBA" id="ARBA00047552"/>
    </source>
</evidence>
<reference evidence="16" key="1">
    <citation type="journal article" date="2020" name="bioRxiv">
        <title>Hybrid origin of Populus tomentosa Carr. identified through genome sequencing and phylogenomic analysis.</title>
        <authorList>
            <person name="An X."/>
            <person name="Gao K."/>
            <person name="Chen Z."/>
            <person name="Li J."/>
            <person name="Yang X."/>
            <person name="Yang X."/>
            <person name="Zhou J."/>
            <person name="Guo T."/>
            <person name="Zhao T."/>
            <person name="Huang S."/>
            <person name="Miao D."/>
            <person name="Khan W.U."/>
            <person name="Rao P."/>
            <person name="Ye M."/>
            <person name="Lei B."/>
            <person name="Liao W."/>
            <person name="Wang J."/>
            <person name="Ji L."/>
            <person name="Li Y."/>
            <person name="Guo B."/>
            <person name="Mustafa N.S."/>
            <person name="Li S."/>
            <person name="Yun Q."/>
            <person name="Keller S.R."/>
            <person name="Mao J."/>
            <person name="Zhang R."/>
            <person name="Strauss S.H."/>
        </authorList>
    </citation>
    <scope>NUCLEOTIDE SEQUENCE</scope>
    <source>
        <strain evidence="16">GM15</strain>
        <tissue evidence="16">Leaf</tissue>
    </source>
</reference>
<comment type="similarity">
    <text evidence="1 11">Belongs to the class-I aminoacyl-tRNA synthetase family.</text>
</comment>
<dbReference type="OrthoDB" id="629407at2759"/>
<dbReference type="HAMAP" id="MF_02004">
    <property type="entry name" value="Val_tRNA_synth_type1"/>
    <property type="match status" value="1"/>
</dbReference>
<evidence type="ECO:0000256" key="6">
    <source>
        <dbReference type="ARBA" id="ARBA00022917"/>
    </source>
</evidence>
<evidence type="ECO:0000313" key="17">
    <source>
        <dbReference type="Proteomes" id="UP000886885"/>
    </source>
</evidence>
<keyword evidence="8 11" id="KW-0030">Aminoacyl-tRNA synthetase</keyword>
<evidence type="ECO:0000256" key="1">
    <source>
        <dbReference type="ARBA" id="ARBA00005594"/>
    </source>
</evidence>
<dbReference type="GO" id="GO:0006438">
    <property type="term" value="P:valyl-tRNA aminoacylation"/>
    <property type="evidence" value="ECO:0007669"/>
    <property type="project" value="InterPro"/>
</dbReference>
<organism evidence="16 17">
    <name type="scientific">Populus tomentosa</name>
    <name type="common">Chinese white poplar</name>
    <dbReference type="NCBI Taxonomy" id="118781"/>
    <lineage>
        <taxon>Eukaryota</taxon>
        <taxon>Viridiplantae</taxon>
        <taxon>Streptophyta</taxon>
        <taxon>Embryophyta</taxon>
        <taxon>Tracheophyta</taxon>
        <taxon>Spermatophyta</taxon>
        <taxon>Magnoliopsida</taxon>
        <taxon>eudicotyledons</taxon>
        <taxon>Gunneridae</taxon>
        <taxon>Pentapetalae</taxon>
        <taxon>rosids</taxon>
        <taxon>fabids</taxon>
        <taxon>Malpighiales</taxon>
        <taxon>Salicaceae</taxon>
        <taxon>Saliceae</taxon>
        <taxon>Populus</taxon>
    </lineage>
</organism>
<comment type="caution">
    <text evidence="16">The sequence shown here is derived from an EMBL/GenBank/DDBJ whole genome shotgun (WGS) entry which is preliminary data.</text>
</comment>
<dbReference type="Pfam" id="PF02538">
    <property type="entry name" value="Hydantoinase_B"/>
    <property type="match status" value="1"/>
</dbReference>
<dbReference type="Proteomes" id="UP000886885">
    <property type="component" value="Chromosome 17A"/>
</dbReference>
<dbReference type="CDD" id="cd07962">
    <property type="entry name" value="Anticodon_Ia_Val"/>
    <property type="match status" value="1"/>
</dbReference>
<feature type="coiled-coil region" evidence="12">
    <location>
        <begin position="903"/>
        <end position="930"/>
    </location>
</feature>
<sequence length="1158" mass="131796">MILQMTLSSPFLLSSCSSAHRLNPLLFSKRRHCPIKFSHFPFHLLTKPRLLTVASAATENGVFTSPENAKSFDFSSEERIYNWWESQGFFKPTFDRGSDPFVVSMPPPNVTGSLHMGHAMFVTLEDIMVRYNRMKGRPTLWLPGTDHAGIATQLVVEKMLASEGIKRTDLSRDEFTKRVWEWKEKYGGTITNQIKRLGASCDWTRERFTLDEQLSQSVVEAFIKLHEKGLIYQGSYLVNWSPNLQTAVSDLEVEYSEEPGTLYHIKYRVAGQSDFLTVATTRPETLFGDVAIAVNPKDDRYSKFIGKMAIVPMTYGRHVPIIADKHVDKDFGTGVLKISPGHDHNDYYLARKLGLPILNVMNKDGTLNEVAGLYSGLDRFEARKKLWSELEETGLAIKKEPHTLRVPRSQRGGEIIEPLVSKQWFVTMEPLAEKALRAVEKGELTIIPERFEKIYNHWLSNIKDWCISRQLWWGHRIPVWYIVGKNCEEDYIVARNADEALEKAREKYGKNVEIYQDPDVLDTWFSSALWPFSTLGWPDVSSEDFKNFYPTTMLETGHDILFFWVARMVMMGIEFTGTVPFSYVYLHGLIRDSQGRKMSKTLGNVIDPLDTIKEFGTDALRFTISLGTAGQDLNLSTERLTANKAFTNKLWNAGKFVLQNMPSQTDVSAWEAIRNCKFDKEESVLRLPLPECWVVSELHVLIDMVTASYDKFFFGDVGREIYDFFWSDFADWYIEASKARLYQSGADSACSEAQAVLLYVFKNVLKLLHPFMPFVTEELWQALPDPKEALIVSPWPQTSLPRFPNSIKKFENFQALTRAIRNARAEYSVEPAKRISASIVASEEVIQYISNEKEVLALLSRLDLQNIHFTDSPPGIYKSWDANQSVHLVASEGLEAYLPLADMVDISAEVERLSKRLSKMQVEYDGLAARLSSQKLLTCGLLQYAYNLHHSPVCRESSRGCCPWGSRKGSRSRGEDKTHQEPVSFPKILYSGVTIDFTIYVDVSAILPRHDQRASCRDWGTTPGWKCMELVRTGMGQVLTEREQWRLDLGFINGVMALYEIEFSRPFVVSILSERRVHAPRGLKRGKDGARGANHLTTKDKRRVYLGGKKTVEVQAGEILPILTPRDEYMLLLKLALFAVSADAALLAVLKPRLPQVV</sequence>
<evidence type="ECO:0000256" key="2">
    <source>
        <dbReference type="ARBA" id="ARBA00013169"/>
    </source>
</evidence>
<dbReference type="AlphaFoldDB" id="A0A8X8C6Q9"/>
<dbReference type="PROSITE" id="PS00178">
    <property type="entry name" value="AA_TRNA_LIGASE_I"/>
    <property type="match status" value="1"/>
</dbReference>
<keyword evidence="5 11" id="KW-0067">ATP-binding</keyword>
<dbReference type="InterPro" id="IPR002303">
    <property type="entry name" value="Valyl-tRNA_ligase"/>
</dbReference>
<evidence type="ECO:0000256" key="3">
    <source>
        <dbReference type="ARBA" id="ARBA00022598"/>
    </source>
</evidence>
<dbReference type="FunFam" id="3.40.50.620:FF:000020">
    <property type="entry name" value="Valine--tRNA ligase, mitochondrial"/>
    <property type="match status" value="1"/>
</dbReference>
<dbReference type="PANTHER" id="PTHR11946:SF93">
    <property type="entry name" value="VALINE--TRNA LIGASE, CHLOROPLASTIC_MITOCHONDRIAL 2"/>
    <property type="match status" value="1"/>
</dbReference>
<dbReference type="FunFam" id="1.10.730.10:FF:000014">
    <property type="entry name" value="Valine--tRNA ligase"/>
    <property type="match status" value="1"/>
</dbReference>
<dbReference type="PANTHER" id="PTHR11946">
    <property type="entry name" value="VALYL-TRNA SYNTHETASES"/>
    <property type="match status" value="1"/>
</dbReference>
<dbReference type="FunFam" id="3.40.50.620:FF:000126">
    <property type="entry name" value="Valine--tRNA ligase chloroplastic/mitochondrial 2"/>
    <property type="match status" value="1"/>
</dbReference>
<dbReference type="InterPro" id="IPR013155">
    <property type="entry name" value="M/V/L/I-tRNA-synth_anticd-bd"/>
</dbReference>
<dbReference type="GO" id="GO:0004832">
    <property type="term" value="F:valine-tRNA ligase activity"/>
    <property type="evidence" value="ECO:0007669"/>
    <property type="project" value="UniProtKB-EC"/>
</dbReference>
<accession>A0A8X8C6Q9</accession>
<evidence type="ECO:0000256" key="9">
    <source>
        <dbReference type="ARBA" id="ARBA00029936"/>
    </source>
</evidence>
<dbReference type="Pfam" id="PF08264">
    <property type="entry name" value="Anticodon_1"/>
    <property type="match status" value="1"/>
</dbReference>
<dbReference type="GO" id="GO:0005829">
    <property type="term" value="C:cytosol"/>
    <property type="evidence" value="ECO:0007669"/>
    <property type="project" value="TreeGrafter"/>
</dbReference>
<evidence type="ECO:0000256" key="12">
    <source>
        <dbReference type="SAM" id="Coils"/>
    </source>
</evidence>
<evidence type="ECO:0000256" key="11">
    <source>
        <dbReference type="RuleBase" id="RU363035"/>
    </source>
</evidence>
<feature type="domain" description="Aminoacyl-tRNA synthetase class Ia" evidence="13">
    <location>
        <begin position="80"/>
        <end position="636"/>
    </location>
</feature>
<dbReference type="GO" id="GO:0005524">
    <property type="term" value="F:ATP binding"/>
    <property type="evidence" value="ECO:0007669"/>
    <property type="project" value="UniProtKB-KW"/>
</dbReference>
<dbReference type="NCBIfam" id="TIGR00422">
    <property type="entry name" value="valS"/>
    <property type="match status" value="1"/>
</dbReference>
<dbReference type="InterPro" id="IPR002300">
    <property type="entry name" value="aa-tRNA-synth_Ia"/>
</dbReference>
<gene>
    <name evidence="16" type="ORF">POTOM_054145</name>
</gene>
<keyword evidence="6 11" id="KW-0648">Protein biosynthesis</keyword>
<evidence type="ECO:0000259" key="14">
    <source>
        <dbReference type="Pfam" id="PF02538"/>
    </source>
</evidence>
<evidence type="ECO:0000313" key="16">
    <source>
        <dbReference type="EMBL" id="KAG6743197.1"/>
    </source>
</evidence>
<evidence type="ECO:0000256" key="5">
    <source>
        <dbReference type="ARBA" id="ARBA00022840"/>
    </source>
</evidence>
<dbReference type="NCBIfam" id="NF004349">
    <property type="entry name" value="PRK05729.1"/>
    <property type="match status" value="1"/>
</dbReference>
<protein>
    <recommendedName>
        <fullName evidence="2">valine--tRNA ligase</fullName>
        <ecNumber evidence="2">6.1.1.9</ecNumber>
    </recommendedName>
    <alternativeName>
        <fullName evidence="9">Valyl-tRNA synthetase</fullName>
    </alternativeName>
</protein>
<dbReference type="InterPro" id="IPR033705">
    <property type="entry name" value="Anticodon_Ia_Val"/>
</dbReference>
<name>A0A8X8C6Q9_POPTO</name>
<evidence type="ECO:0000259" key="13">
    <source>
        <dbReference type="Pfam" id="PF00133"/>
    </source>
</evidence>
<dbReference type="CDD" id="cd00817">
    <property type="entry name" value="ValRS_core"/>
    <property type="match status" value="1"/>
</dbReference>
<evidence type="ECO:0000259" key="15">
    <source>
        <dbReference type="Pfam" id="PF08264"/>
    </source>
</evidence>
<feature type="domain" description="Hydantoinase B/oxoprolinase" evidence="14">
    <location>
        <begin position="1058"/>
        <end position="1125"/>
    </location>
</feature>
<evidence type="ECO:0000256" key="8">
    <source>
        <dbReference type="ARBA" id="ARBA00023146"/>
    </source>
</evidence>
<dbReference type="InterPro" id="IPR001412">
    <property type="entry name" value="aa-tRNA-synth_I_CS"/>
</dbReference>
<keyword evidence="3 11" id="KW-0436">Ligase</keyword>
<dbReference type="Pfam" id="PF00133">
    <property type="entry name" value="tRNA-synt_1"/>
    <property type="match status" value="1"/>
</dbReference>
<evidence type="ECO:0000256" key="4">
    <source>
        <dbReference type="ARBA" id="ARBA00022741"/>
    </source>
</evidence>